<comment type="similarity">
    <text evidence="1 9">Belongs to the endoribonuclease YbeY family.</text>
</comment>
<reference evidence="10 11" key="1">
    <citation type="submission" date="2014-06" db="EMBL/GenBank/DDBJ databases">
        <title>Genome characterization of distinct group I Clostridium botulinum lineages.</title>
        <authorList>
            <person name="Giordani F."/>
            <person name="Anselmo A."/>
            <person name="Fillo S."/>
            <person name="Palozzi A.M."/>
            <person name="Fortunato A."/>
            <person name="Gentile B."/>
            <person name="Ciammaruconi A."/>
            <person name="Anniballi F."/>
            <person name="De Medici D."/>
            <person name="Lista F."/>
        </authorList>
    </citation>
    <scope>NUCLEOTIDE SEQUENCE [LARGE SCALE GENOMIC DNA]</scope>
    <source>
        <strain evidence="10 11">B2 450</strain>
    </source>
</reference>
<evidence type="ECO:0000313" key="10">
    <source>
        <dbReference type="EMBL" id="KIS24735.1"/>
    </source>
</evidence>
<keyword evidence="3 9" id="KW-0698">rRNA processing</keyword>
<dbReference type="EMBL" id="JXSU01000007">
    <property type="protein sequence ID" value="KIS24735.1"/>
    <property type="molecule type" value="Genomic_DNA"/>
</dbReference>
<evidence type="ECO:0000256" key="8">
    <source>
        <dbReference type="ARBA" id="ARBA00022833"/>
    </source>
</evidence>
<comment type="cofactor">
    <cofactor evidence="9">
        <name>Zn(2+)</name>
        <dbReference type="ChEBI" id="CHEBI:29105"/>
    </cofactor>
    <text evidence="9">Binds 1 zinc ion.</text>
</comment>
<dbReference type="InterPro" id="IPR020549">
    <property type="entry name" value="YbeY_CS"/>
</dbReference>
<keyword evidence="2 9" id="KW-0690">Ribosome biogenesis</keyword>
<proteinExistence type="inferred from homology"/>
<keyword evidence="5 9" id="KW-0479">Metal-binding</keyword>
<evidence type="ECO:0000256" key="5">
    <source>
        <dbReference type="ARBA" id="ARBA00022723"/>
    </source>
</evidence>
<dbReference type="SUPFAM" id="SSF55486">
    <property type="entry name" value="Metalloproteases ('zincins'), catalytic domain"/>
    <property type="match status" value="1"/>
</dbReference>
<dbReference type="InterPro" id="IPR002036">
    <property type="entry name" value="YbeY"/>
</dbReference>
<dbReference type="AlphaFoldDB" id="A0A0D1BWG5"/>
<accession>A0A0D1BWG5</accession>
<feature type="binding site" evidence="9">
    <location>
        <position position="136"/>
    </location>
    <ligand>
        <name>Zn(2+)</name>
        <dbReference type="ChEBI" id="CHEBI:29105"/>
        <note>catalytic</note>
    </ligand>
</feature>
<dbReference type="PATRIC" id="fig|1379739.3.peg.3299"/>
<dbReference type="PROSITE" id="PS01306">
    <property type="entry name" value="UPF0054"/>
    <property type="match status" value="1"/>
</dbReference>
<comment type="subcellular location">
    <subcellularLocation>
        <location evidence="9">Cytoplasm</location>
    </subcellularLocation>
</comment>
<gene>
    <name evidence="9" type="primary">ybeY</name>
    <name evidence="10" type="ORF">N495_14530</name>
</gene>
<dbReference type="HOGENOM" id="CLU_106710_3_0_9"/>
<evidence type="ECO:0000256" key="4">
    <source>
        <dbReference type="ARBA" id="ARBA00022722"/>
    </source>
</evidence>
<dbReference type="GO" id="GO:0004521">
    <property type="term" value="F:RNA endonuclease activity"/>
    <property type="evidence" value="ECO:0007669"/>
    <property type="project" value="UniProtKB-UniRule"/>
</dbReference>
<dbReference type="GO" id="GO:0008270">
    <property type="term" value="F:zinc ion binding"/>
    <property type="evidence" value="ECO:0007669"/>
    <property type="project" value="UniProtKB-UniRule"/>
</dbReference>
<dbReference type="Gene3D" id="3.40.390.30">
    <property type="entry name" value="Metalloproteases ('zincins'), catalytic domain"/>
    <property type="match status" value="1"/>
</dbReference>
<evidence type="ECO:0000256" key="3">
    <source>
        <dbReference type="ARBA" id="ARBA00022552"/>
    </source>
</evidence>
<comment type="caution">
    <text evidence="10">The sequence shown here is derived from an EMBL/GenBank/DDBJ whole genome shotgun (WGS) entry which is preliminary data.</text>
</comment>
<dbReference type="PANTHER" id="PTHR46986:SF1">
    <property type="entry name" value="ENDORIBONUCLEASE YBEY, CHLOROPLASTIC"/>
    <property type="match status" value="1"/>
</dbReference>
<dbReference type="HAMAP" id="MF_00009">
    <property type="entry name" value="Endoribonucl_YbeY"/>
    <property type="match status" value="1"/>
</dbReference>
<keyword evidence="6 9" id="KW-0255">Endonuclease</keyword>
<feature type="binding site" evidence="9">
    <location>
        <position position="142"/>
    </location>
    <ligand>
        <name>Zn(2+)</name>
        <dbReference type="ChEBI" id="CHEBI:29105"/>
        <note>catalytic</note>
    </ligand>
</feature>
<dbReference type="OrthoDB" id="9807740at2"/>
<comment type="function">
    <text evidence="9">Single strand-specific metallo-endoribonuclease involved in late-stage 70S ribosome quality control and in maturation of the 3' terminus of the 16S rRNA.</text>
</comment>
<dbReference type="InterPro" id="IPR023091">
    <property type="entry name" value="MetalPrtase_cat_dom_sf_prd"/>
</dbReference>
<evidence type="ECO:0000256" key="7">
    <source>
        <dbReference type="ARBA" id="ARBA00022801"/>
    </source>
</evidence>
<dbReference type="Proteomes" id="UP000032250">
    <property type="component" value="Unassembled WGS sequence"/>
</dbReference>
<evidence type="ECO:0000256" key="1">
    <source>
        <dbReference type="ARBA" id="ARBA00010875"/>
    </source>
</evidence>
<keyword evidence="8 9" id="KW-0862">Zinc</keyword>
<organism evidence="10 11">
    <name type="scientific">Clostridium botulinum B2 450</name>
    <dbReference type="NCBI Taxonomy" id="1379739"/>
    <lineage>
        <taxon>Bacteria</taxon>
        <taxon>Bacillati</taxon>
        <taxon>Bacillota</taxon>
        <taxon>Clostridia</taxon>
        <taxon>Eubacteriales</taxon>
        <taxon>Clostridiaceae</taxon>
        <taxon>Clostridium</taxon>
    </lineage>
</organism>
<dbReference type="PANTHER" id="PTHR46986">
    <property type="entry name" value="ENDORIBONUCLEASE YBEY, CHLOROPLASTIC"/>
    <property type="match status" value="1"/>
</dbReference>
<dbReference type="NCBIfam" id="TIGR00043">
    <property type="entry name" value="rRNA maturation RNase YbeY"/>
    <property type="match status" value="1"/>
</dbReference>
<keyword evidence="9" id="KW-0963">Cytoplasm</keyword>
<name>A0A0D1BWG5_CLOBO</name>
<dbReference type="RefSeq" id="WP_003483984.1">
    <property type="nucleotide sequence ID" value="NZ_JXSU01000007.1"/>
</dbReference>
<dbReference type="Pfam" id="PF02130">
    <property type="entry name" value="YbeY"/>
    <property type="match status" value="1"/>
</dbReference>
<evidence type="ECO:0000256" key="9">
    <source>
        <dbReference type="HAMAP-Rule" id="MF_00009"/>
    </source>
</evidence>
<feature type="binding site" evidence="9">
    <location>
        <position position="132"/>
    </location>
    <ligand>
        <name>Zn(2+)</name>
        <dbReference type="ChEBI" id="CHEBI:29105"/>
        <note>catalytic</note>
    </ligand>
</feature>
<evidence type="ECO:0000256" key="6">
    <source>
        <dbReference type="ARBA" id="ARBA00022759"/>
    </source>
</evidence>
<dbReference type="GO" id="GO:0005737">
    <property type="term" value="C:cytoplasm"/>
    <property type="evidence" value="ECO:0007669"/>
    <property type="project" value="UniProtKB-SubCell"/>
</dbReference>
<dbReference type="GO" id="GO:0006364">
    <property type="term" value="P:rRNA processing"/>
    <property type="evidence" value="ECO:0007669"/>
    <property type="project" value="UniProtKB-UniRule"/>
</dbReference>
<keyword evidence="4 9" id="KW-0540">Nuclease</keyword>
<keyword evidence="7 9" id="KW-0378">Hydrolase</keyword>
<dbReference type="GO" id="GO:0004222">
    <property type="term" value="F:metalloendopeptidase activity"/>
    <property type="evidence" value="ECO:0007669"/>
    <property type="project" value="InterPro"/>
</dbReference>
<dbReference type="EC" id="3.1.-.-" evidence="9"/>
<evidence type="ECO:0000313" key="11">
    <source>
        <dbReference type="Proteomes" id="UP000032250"/>
    </source>
</evidence>
<protein>
    <recommendedName>
        <fullName evidence="9">Endoribonuclease YbeY</fullName>
        <ecNumber evidence="9">3.1.-.-</ecNumber>
    </recommendedName>
</protein>
<sequence length="166" mass="19897">MIYIDNRQDEIKVNEEFENKIKEIIDYALKEERVNIDYEISVVFIDNNSIKEINKDYRNIDKVTDVLSFPMLDYEEGKVFKDIYLNYEFDESDLDEGNLVLGDIALSLEKAEEQSKEFEHSFLRETCYLTIHSVLHLLGYDHIKEDEKAIMRQREEEILKNFNLQR</sequence>
<evidence type="ECO:0000256" key="2">
    <source>
        <dbReference type="ARBA" id="ARBA00022517"/>
    </source>
</evidence>